<dbReference type="Gene3D" id="1.20.920.10">
    <property type="entry name" value="Bromodomain-like"/>
    <property type="match status" value="1"/>
</dbReference>
<feature type="region of interest" description="Disordered" evidence="3">
    <location>
        <begin position="967"/>
        <end position="1080"/>
    </location>
</feature>
<feature type="compositionally biased region" description="Basic and acidic residues" evidence="3">
    <location>
        <begin position="1233"/>
        <end position="1242"/>
    </location>
</feature>
<feature type="compositionally biased region" description="Basic and acidic residues" evidence="3">
    <location>
        <begin position="971"/>
        <end position="985"/>
    </location>
</feature>
<name>A0ABR1AVF7_POLSC</name>
<evidence type="ECO:0000256" key="1">
    <source>
        <dbReference type="ARBA" id="ARBA00023117"/>
    </source>
</evidence>
<gene>
    <name evidence="5" type="ORF">RUM44_010292</name>
</gene>
<accession>A0ABR1AVF7</accession>
<sequence>MDLHQRKGGRIALPSADLNIRSCIPSFCPPGKQSCSMPNKQIQDALIPIQHSSCTPQTFPFDQGPPPPPMIPHDSINQHQDIEYITLPVYKTRKNEPQQHFNQSDLSVLDGRFHQENNATTLDLRTIQNISYPTMPEPHPPYFCVAQSGIRPRNPHHQEAQKFMAFQPPPRSPRREPTARALVSQHNSHYSYAEKEFEGKIEDSMYYPKNFMVNIPGRRPSSEVQLPIPFQWMEVNANQNKPKINQNMKPIPEKIESNSHLSFRRCQDYEMFPDRPLQIPVENDDRNPFKSRHVQQDNYLYPSNKKFISDHSFNKLSSTPIKSSYKISKKKCFHKYDSKPDSRTGFPGDHMKKFSASRSDNTREGPHTDNYLSPLNFSTTSNSSLDSLSHSSTHRSRNLKNMKCTCSEDSDSRFSTKKSRMSKSSPKSMYSVGNQTDFLKSPIEEKFLFRETILFGCDEIGKWARKLPMVSEIAGMGDYIREKTTQSRAQNICSALGLEVEDQVIVSGYLKVFLKVADSWLEARNCFGLTENCMRKACQLNSPEISQNYLEWQHASRRLLGNIIHGVGTVLAPKEPNSVPNGPEVTNYVNQNVLFNFGACENANANKVDCRLTRSASSLQKYYNNKFASAPNKRPFLQRQKWTISDTASTTSQCSSGVRAPTQVTDLNVATNQQRNYQNQTPAAEHPTTFPSEPHPILLSELPQHKITPLSQIEPPSLRKQDNPCLTIDISAWFAGKNGDGVNRCLSSLTKEGALNMSRFSMAPQPIKPLPKPMNVYQKPMNIQKSQSVTVVYAANEGSQDSSDDIQQKIYMKPGSYNVPKKKLTNAKKRNNVQKAKESCCGDTEIPSGYIIPFVNAGPFVPPPSRGLQNPNIKIVKNIAAQSENLINLGFKSEENLKIISKAENPDEEKSQGSCDGKDFDARSIQKKEGHGQMKCLESNKQNKIPTKAMKTDEWILSTLINSQVTRSQLGKHEAASDEKVDVRNANKSPQITKSVYDKMTSPSCLLPKPNMHQMDGQEKAVDKGQETSLGSQGHEASQSQASSDKSSHGIDENMTNRSQSSIASRSISKTSKGNKSVWHNSKRRRILSQRTFLRIQDIVNNLWNYDMPEYIKQAVKSPLTDYYKIVKYPVFLETITNKVKNGIYETAEQFVHDCRRLIFNSTLYFEKDKIETEKIKKFSEHLDKLMQETFENWECWNHITGDPREVNFFPELKYSNGCGFGKKRSKTPKNGSRKDEKLYEP</sequence>
<dbReference type="InterPro" id="IPR036427">
    <property type="entry name" value="Bromodomain-like_sf"/>
</dbReference>
<proteinExistence type="predicted"/>
<evidence type="ECO:0000259" key="4">
    <source>
        <dbReference type="PROSITE" id="PS50014"/>
    </source>
</evidence>
<feature type="region of interest" description="Disordered" evidence="3">
    <location>
        <begin position="1222"/>
        <end position="1242"/>
    </location>
</feature>
<protein>
    <recommendedName>
        <fullName evidence="4">Bromo domain-containing protein</fullName>
    </recommendedName>
</protein>
<evidence type="ECO:0000256" key="2">
    <source>
        <dbReference type="PROSITE-ProRule" id="PRU00035"/>
    </source>
</evidence>
<feature type="domain" description="Bromo" evidence="4">
    <location>
        <begin position="1111"/>
        <end position="1173"/>
    </location>
</feature>
<feature type="compositionally biased region" description="Basic and acidic residues" evidence="3">
    <location>
        <begin position="1016"/>
        <end position="1026"/>
    </location>
</feature>
<dbReference type="Pfam" id="PF00439">
    <property type="entry name" value="Bromodomain"/>
    <property type="match status" value="1"/>
</dbReference>
<evidence type="ECO:0000256" key="3">
    <source>
        <dbReference type="SAM" id="MobiDB-lite"/>
    </source>
</evidence>
<comment type="caution">
    <text evidence="5">The sequence shown here is derived from an EMBL/GenBank/DDBJ whole genome shotgun (WGS) entry which is preliminary data.</text>
</comment>
<evidence type="ECO:0000313" key="5">
    <source>
        <dbReference type="EMBL" id="KAK6627813.1"/>
    </source>
</evidence>
<keyword evidence="6" id="KW-1185">Reference proteome</keyword>
<dbReference type="EMBL" id="JAWJWF010000045">
    <property type="protein sequence ID" value="KAK6627813.1"/>
    <property type="molecule type" value="Genomic_DNA"/>
</dbReference>
<reference evidence="5 6" key="1">
    <citation type="submission" date="2023-09" db="EMBL/GenBank/DDBJ databases">
        <title>Genomes of two closely related lineages of the louse Polyplax serrata with different host specificities.</title>
        <authorList>
            <person name="Martinu J."/>
            <person name="Tarabai H."/>
            <person name="Stefka J."/>
            <person name="Hypsa V."/>
        </authorList>
    </citation>
    <scope>NUCLEOTIDE SEQUENCE [LARGE SCALE GENOMIC DNA]</scope>
    <source>
        <strain evidence="5">98ZLc_SE</strain>
    </source>
</reference>
<dbReference type="InterPro" id="IPR001487">
    <property type="entry name" value="Bromodomain"/>
</dbReference>
<dbReference type="CDD" id="cd04369">
    <property type="entry name" value="Bromodomain"/>
    <property type="match status" value="1"/>
</dbReference>
<organism evidence="5 6">
    <name type="scientific">Polyplax serrata</name>
    <name type="common">Common mouse louse</name>
    <dbReference type="NCBI Taxonomy" id="468196"/>
    <lineage>
        <taxon>Eukaryota</taxon>
        <taxon>Metazoa</taxon>
        <taxon>Ecdysozoa</taxon>
        <taxon>Arthropoda</taxon>
        <taxon>Hexapoda</taxon>
        <taxon>Insecta</taxon>
        <taxon>Pterygota</taxon>
        <taxon>Neoptera</taxon>
        <taxon>Paraneoptera</taxon>
        <taxon>Psocodea</taxon>
        <taxon>Troctomorpha</taxon>
        <taxon>Phthiraptera</taxon>
        <taxon>Anoplura</taxon>
        <taxon>Polyplacidae</taxon>
        <taxon>Polyplax</taxon>
    </lineage>
</organism>
<feature type="compositionally biased region" description="Low complexity" evidence="3">
    <location>
        <begin position="1058"/>
        <end position="1072"/>
    </location>
</feature>
<dbReference type="SUPFAM" id="SSF47370">
    <property type="entry name" value="Bromodomain"/>
    <property type="match status" value="1"/>
</dbReference>
<feature type="region of interest" description="Disordered" evidence="3">
    <location>
        <begin position="338"/>
        <end position="375"/>
    </location>
</feature>
<dbReference type="PROSITE" id="PS50014">
    <property type="entry name" value="BROMODOMAIN_2"/>
    <property type="match status" value="1"/>
</dbReference>
<feature type="compositionally biased region" description="Polar residues" evidence="3">
    <location>
        <begin position="1027"/>
        <end position="1036"/>
    </location>
</feature>
<dbReference type="SMART" id="SM00297">
    <property type="entry name" value="BROMO"/>
    <property type="match status" value="1"/>
</dbReference>
<keyword evidence="1 2" id="KW-0103">Bromodomain</keyword>
<dbReference type="Proteomes" id="UP001359485">
    <property type="component" value="Unassembled WGS sequence"/>
</dbReference>
<evidence type="ECO:0000313" key="6">
    <source>
        <dbReference type="Proteomes" id="UP001359485"/>
    </source>
</evidence>
<feature type="region of interest" description="Disordered" evidence="3">
    <location>
        <begin position="406"/>
        <end position="429"/>
    </location>
</feature>
<dbReference type="PRINTS" id="PR00503">
    <property type="entry name" value="BROMODOMAIN"/>
</dbReference>